<evidence type="ECO:0000256" key="6">
    <source>
        <dbReference type="ARBA" id="ARBA00022989"/>
    </source>
</evidence>
<organism evidence="9 10">
    <name type="scientific">Nocardioides anomalus</name>
    <dbReference type="NCBI Taxonomy" id="2712223"/>
    <lineage>
        <taxon>Bacteria</taxon>
        <taxon>Bacillati</taxon>
        <taxon>Actinomycetota</taxon>
        <taxon>Actinomycetes</taxon>
        <taxon>Propionibacteriales</taxon>
        <taxon>Nocardioidaceae</taxon>
        <taxon>Nocardioides</taxon>
    </lineage>
</organism>
<dbReference type="EMBL" id="CP049257">
    <property type="protein sequence ID" value="QIG43303.1"/>
    <property type="molecule type" value="Genomic_DNA"/>
</dbReference>
<dbReference type="PANTHER" id="PTHR30472:SF24">
    <property type="entry name" value="FERRIC ENTEROBACTIN TRANSPORT SYSTEM PERMEASE PROTEIN FEPG"/>
    <property type="match status" value="1"/>
</dbReference>
<dbReference type="InterPro" id="IPR000522">
    <property type="entry name" value="ABC_transptr_permease_BtuC"/>
</dbReference>
<feature type="transmembrane region" description="Helical" evidence="8">
    <location>
        <begin position="222"/>
        <end position="244"/>
    </location>
</feature>
<keyword evidence="10" id="KW-1185">Reference proteome</keyword>
<dbReference type="GO" id="GO:0033214">
    <property type="term" value="P:siderophore-iron import into cell"/>
    <property type="evidence" value="ECO:0007669"/>
    <property type="project" value="TreeGrafter"/>
</dbReference>
<dbReference type="InterPro" id="IPR037294">
    <property type="entry name" value="ABC_BtuC-like"/>
</dbReference>
<evidence type="ECO:0000256" key="1">
    <source>
        <dbReference type="ARBA" id="ARBA00004651"/>
    </source>
</evidence>
<comment type="similarity">
    <text evidence="2">Belongs to the binding-protein-dependent transport system permease family. FecCD subfamily.</text>
</comment>
<name>A0A6G6WDS5_9ACTN</name>
<feature type="transmembrane region" description="Helical" evidence="8">
    <location>
        <begin position="328"/>
        <end position="349"/>
    </location>
</feature>
<dbReference type="PANTHER" id="PTHR30472">
    <property type="entry name" value="FERRIC ENTEROBACTIN TRANSPORT SYSTEM PERMEASE PROTEIN"/>
    <property type="match status" value="1"/>
</dbReference>
<dbReference type="AlphaFoldDB" id="A0A6G6WDS5"/>
<gene>
    <name evidence="9" type="ORF">G5V58_11500</name>
</gene>
<feature type="transmembrane region" description="Helical" evidence="8">
    <location>
        <begin position="74"/>
        <end position="94"/>
    </location>
</feature>
<reference evidence="9 10" key="1">
    <citation type="submission" date="2020-02" db="EMBL/GenBank/DDBJ databases">
        <title>Full genome sequence of Nocardioides sp. R-3366.</title>
        <authorList>
            <person name="Im W.-T."/>
        </authorList>
    </citation>
    <scope>NUCLEOTIDE SEQUENCE [LARGE SCALE GENOMIC DNA]</scope>
    <source>
        <strain evidence="9 10">R-3366</strain>
    </source>
</reference>
<evidence type="ECO:0000256" key="2">
    <source>
        <dbReference type="ARBA" id="ARBA00007935"/>
    </source>
</evidence>
<keyword evidence="4" id="KW-1003">Cell membrane</keyword>
<evidence type="ECO:0000256" key="5">
    <source>
        <dbReference type="ARBA" id="ARBA00022692"/>
    </source>
</evidence>
<feature type="transmembrane region" description="Helical" evidence="8">
    <location>
        <begin position="264"/>
        <end position="290"/>
    </location>
</feature>
<evidence type="ECO:0000313" key="9">
    <source>
        <dbReference type="EMBL" id="QIG43303.1"/>
    </source>
</evidence>
<dbReference type="KEGG" id="nano:G5V58_11500"/>
<sequence>MASLSATPLRLGPLSWLVPLRAGLVSLVGLAVLFVLVAVDMSVGDFPLPVRDVVDVLLGGGEAGQRFVVMELRLPQTTVAVAVGAALGLAGALTQTVARNPLASPDILGVTDGAAFGAVLVIVVAGGSGYGGALVSGRLQEVGLPLAAFAGAMITALLLYALSWRRGLDLQRLVLVGIGLGAALVAATSYLLVNARIQDAASAQVWLSGSLTGRGWEHGRPVLLTLAVLFPVALLLVRALNAMLLGDDAARGLGVRLQLTQLGVLVAAVGLTAVAVSAVGPLEFVALVVPQVALRLAGGARPPLLASMVCGAVLVVGADLVTRALLPFALPAGIVTAALGAPYLIYLLVRANRRRTA</sequence>
<feature type="transmembrane region" description="Helical" evidence="8">
    <location>
        <begin position="114"/>
        <end position="135"/>
    </location>
</feature>
<keyword evidence="6 8" id="KW-1133">Transmembrane helix</keyword>
<accession>A0A6G6WDS5</accession>
<keyword evidence="7 8" id="KW-0472">Membrane</keyword>
<comment type="subcellular location">
    <subcellularLocation>
        <location evidence="1">Cell membrane</location>
        <topology evidence="1">Multi-pass membrane protein</topology>
    </subcellularLocation>
</comment>
<feature type="transmembrane region" description="Helical" evidence="8">
    <location>
        <begin position="174"/>
        <end position="193"/>
    </location>
</feature>
<keyword evidence="5 8" id="KW-0812">Transmembrane</keyword>
<keyword evidence="3" id="KW-0813">Transport</keyword>
<evidence type="ECO:0000313" key="10">
    <source>
        <dbReference type="Proteomes" id="UP000502996"/>
    </source>
</evidence>
<proteinExistence type="inferred from homology"/>
<protein>
    <submittedName>
        <fullName evidence="9">Iron chelate uptake ABC transporter family permease subunit</fullName>
    </submittedName>
</protein>
<dbReference type="GO" id="GO:0022857">
    <property type="term" value="F:transmembrane transporter activity"/>
    <property type="evidence" value="ECO:0007669"/>
    <property type="project" value="InterPro"/>
</dbReference>
<evidence type="ECO:0000256" key="4">
    <source>
        <dbReference type="ARBA" id="ARBA00022475"/>
    </source>
</evidence>
<dbReference type="Proteomes" id="UP000502996">
    <property type="component" value="Chromosome"/>
</dbReference>
<dbReference type="CDD" id="cd06550">
    <property type="entry name" value="TM_ABC_iron-siderophores_like"/>
    <property type="match status" value="1"/>
</dbReference>
<feature type="transmembrane region" description="Helical" evidence="8">
    <location>
        <begin position="142"/>
        <end position="162"/>
    </location>
</feature>
<dbReference type="SUPFAM" id="SSF81345">
    <property type="entry name" value="ABC transporter involved in vitamin B12 uptake, BtuC"/>
    <property type="match status" value="1"/>
</dbReference>
<dbReference type="Pfam" id="PF01032">
    <property type="entry name" value="FecCD"/>
    <property type="match status" value="1"/>
</dbReference>
<dbReference type="Gene3D" id="1.10.3470.10">
    <property type="entry name" value="ABC transporter involved in vitamin B12 uptake, BtuC"/>
    <property type="match status" value="1"/>
</dbReference>
<dbReference type="RefSeq" id="WP_165232548.1">
    <property type="nucleotide sequence ID" value="NZ_CP049257.1"/>
</dbReference>
<feature type="transmembrane region" description="Helical" evidence="8">
    <location>
        <begin position="20"/>
        <end position="39"/>
    </location>
</feature>
<evidence type="ECO:0000256" key="8">
    <source>
        <dbReference type="SAM" id="Phobius"/>
    </source>
</evidence>
<evidence type="ECO:0000256" key="3">
    <source>
        <dbReference type="ARBA" id="ARBA00022448"/>
    </source>
</evidence>
<evidence type="ECO:0000256" key="7">
    <source>
        <dbReference type="ARBA" id="ARBA00023136"/>
    </source>
</evidence>
<dbReference type="GO" id="GO:0005886">
    <property type="term" value="C:plasma membrane"/>
    <property type="evidence" value="ECO:0007669"/>
    <property type="project" value="UniProtKB-SubCell"/>
</dbReference>
<feature type="transmembrane region" description="Helical" evidence="8">
    <location>
        <begin position="302"/>
        <end position="322"/>
    </location>
</feature>